<feature type="region of interest" description="Disordered" evidence="3">
    <location>
        <begin position="168"/>
        <end position="202"/>
    </location>
</feature>
<evidence type="ECO:0000256" key="3">
    <source>
        <dbReference type="SAM" id="MobiDB-lite"/>
    </source>
</evidence>
<dbReference type="Gene3D" id="3.40.50.12780">
    <property type="entry name" value="N-terminal domain of ligase-like"/>
    <property type="match status" value="1"/>
</dbReference>
<evidence type="ECO:0000256" key="1">
    <source>
        <dbReference type="ARBA" id="ARBA00006432"/>
    </source>
</evidence>
<dbReference type="EMBL" id="AP022605">
    <property type="protein sequence ID" value="BBZ07107.1"/>
    <property type="molecule type" value="Genomic_DNA"/>
</dbReference>
<feature type="domain" description="AMP-dependent synthetase/ligase" evidence="4">
    <location>
        <begin position="65"/>
        <end position="166"/>
    </location>
</feature>
<keyword evidence="2" id="KW-0436">Ligase</keyword>
<proteinExistence type="inferred from homology"/>
<dbReference type="SUPFAM" id="SSF56801">
    <property type="entry name" value="Acetyl-CoA synthetase-like"/>
    <property type="match status" value="1"/>
</dbReference>
<dbReference type="AlphaFoldDB" id="A0A7I7VQD1"/>
<evidence type="ECO:0000313" key="6">
    <source>
        <dbReference type="Proteomes" id="UP000467201"/>
    </source>
</evidence>
<name>A0A7I7VQD1_9MYCO</name>
<feature type="compositionally biased region" description="Pro residues" evidence="3">
    <location>
        <begin position="186"/>
        <end position="196"/>
    </location>
</feature>
<dbReference type="InterPro" id="IPR042099">
    <property type="entry name" value="ANL_N_sf"/>
</dbReference>
<protein>
    <recommendedName>
        <fullName evidence="4">AMP-dependent synthetase/ligase domain-containing protein</fullName>
    </recommendedName>
</protein>
<dbReference type="Pfam" id="PF00501">
    <property type="entry name" value="AMP-binding"/>
    <property type="match status" value="1"/>
</dbReference>
<feature type="region of interest" description="Disordered" evidence="3">
    <location>
        <begin position="1"/>
        <end position="24"/>
    </location>
</feature>
<evidence type="ECO:0000256" key="2">
    <source>
        <dbReference type="ARBA" id="ARBA00022598"/>
    </source>
</evidence>
<dbReference type="RefSeq" id="WP_404822108.1">
    <property type="nucleotide sequence ID" value="NZ_AP022605.1"/>
</dbReference>
<organism evidence="5 6">
    <name type="scientific">Mycolicibacterium doricum</name>
    <dbReference type="NCBI Taxonomy" id="126673"/>
    <lineage>
        <taxon>Bacteria</taxon>
        <taxon>Bacillati</taxon>
        <taxon>Actinomycetota</taxon>
        <taxon>Actinomycetes</taxon>
        <taxon>Mycobacteriales</taxon>
        <taxon>Mycobacteriaceae</taxon>
        <taxon>Mycolicibacterium</taxon>
    </lineage>
</organism>
<evidence type="ECO:0000259" key="4">
    <source>
        <dbReference type="Pfam" id="PF00501"/>
    </source>
</evidence>
<dbReference type="PANTHER" id="PTHR24096">
    <property type="entry name" value="LONG-CHAIN-FATTY-ACID--COA LIGASE"/>
    <property type="match status" value="1"/>
</dbReference>
<dbReference type="PANTHER" id="PTHR24096:SF149">
    <property type="entry name" value="AMP-BINDING DOMAIN-CONTAINING PROTEIN-RELATED"/>
    <property type="match status" value="1"/>
</dbReference>
<dbReference type="GO" id="GO:0016405">
    <property type="term" value="F:CoA-ligase activity"/>
    <property type="evidence" value="ECO:0007669"/>
    <property type="project" value="TreeGrafter"/>
</dbReference>
<gene>
    <name evidence="5" type="ORF">MDOR_12760</name>
</gene>
<accession>A0A7I7VQD1</accession>
<sequence>MNSSTPRSAWSRHAGWSSNSTDSDRSECRLWFDRDTTSFASPYRAVQVPTTSVYDYLFSHLGDTDAERVALIDTRSGDQMTYGEMVARIEAFAGALADRGVGVGDVVGLLAQNSSAFAIAFHGILRAGATATTINALFTGKDVTKQLAESRATMLVTVSPLLAQAAEVRPPSGSPTTGWSCSTGPAQPPTGTPTPPTCSARG</sequence>
<dbReference type="InterPro" id="IPR000873">
    <property type="entry name" value="AMP-dep_synth/lig_dom"/>
</dbReference>
<dbReference type="Proteomes" id="UP000467201">
    <property type="component" value="Chromosome"/>
</dbReference>
<dbReference type="KEGG" id="mdr:MDOR_12760"/>
<reference evidence="5 6" key="1">
    <citation type="journal article" date="2019" name="Emerg. Microbes Infect.">
        <title>Comprehensive subspecies identification of 175 nontuberculous mycobacteria species based on 7547 genomic profiles.</title>
        <authorList>
            <person name="Matsumoto Y."/>
            <person name="Kinjo T."/>
            <person name="Motooka D."/>
            <person name="Nabeya D."/>
            <person name="Jung N."/>
            <person name="Uechi K."/>
            <person name="Horii T."/>
            <person name="Iida T."/>
            <person name="Fujita J."/>
            <person name="Nakamura S."/>
        </authorList>
    </citation>
    <scope>NUCLEOTIDE SEQUENCE [LARGE SCALE GENOMIC DNA]</scope>
    <source>
        <strain evidence="5 6">JCM 12405</strain>
    </source>
</reference>
<evidence type="ECO:0000313" key="5">
    <source>
        <dbReference type="EMBL" id="BBZ07107.1"/>
    </source>
</evidence>
<comment type="similarity">
    <text evidence="1">Belongs to the ATP-dependent AMP-binding enzyme family.</text>
</comment>